<gene>
    <name evidence="1" type="ORF">CYCCA115_LOCUS11431</name>
</gene>
<dbReference type="InterPro" id="IPR043502">
    <property type="entry name" value="DNA/RNA_pol_sf"/>
</dbReference>
<dbReference type="PANTHER" id="PTHR33050:SF7">
    <property type="entry name" value="RIBONUCLEASE H"/>
    <property type="match status" value="1"/>
</dbReference>
<comment type="caution">
    <text evidence="1">The sequence shown here is derived from an EMBL/GenBank/DDBJ whole genome shotgun (WGS) entry which is preliminary data.</text>
</comment>
<dbReference type="PANTHER" id="PTHR33050">
    <property type="entry name" value="REVERSE TRANSCRIPTASE DOMAIN-CONTAINING PROTEIN"/>
    <property type="match status" value="1"/>
</dbReference>
<organism evidence="1 2">
    <name type="scientific">Cylindrotheca closterium</name>
    <dbReference type="NCBI Taxonomy" id="2856"/>
    <lineage>
        <taxon>Eukaryota</taxon>
        <taxon>Sar</taxon>
        <taxon>Stramenopiles</taxon>
        <taxon>Ochrophyta</taxon>
        <taxon>Bacillariophyta</taxon>
        <taxon>Bacillariophyceae</taxon>
        <taxon>Bacillariophycidae</taxon>
        <taxon>Bacillariales</taxon>
        <taxon>Bacillariaceae</taxon>
        <taxon>Cylindrotheca</taxon>
    </lineage>
</organism>
<dbReference type="AlphaFoldDB" id="A0AAD2FP36"/>
<dbReference type="Gene3D" id="3.10.10.10">
    <property type="entry name" value="HIV Type 1 Reverse Transcriptase, subunit A, domain 1"/>
    <property type="match status" value="1"/>
</dbReference>
<dbReference type="InterPro" id="IPR052055">
    <property type="entry name" value="Hepadnavirus_pol/RT"/>
</dbReference>
<evidence type="ECO:0000313" key="1">
    <source>
        <dbReference type="EMBL" id="CAJ1948036.1"/>
    </source>
</evidence>
<accession>A0AAD2FP36</accession>
<keyword evidence="2" id="KW-1185">Reference proteome</keyword>
<sequence>MPPRIGALIKTEKCIRRLMKDKFARGLEIPKTDEEGTKARLLCNPPTLLPIPRTLFQWKPADLSPGGKWYLKRVANLEVAASHYPTPEAVIVDGLNRLRIHRANYTADGPVPKWLQLLWWEFPQEHWEELRMGACQNFVKDPSPCIQPNAPMDATMEEAASAFVDEFMSLGVVRDIDEGRQILTNAPLFVVPKEGQEGQWRVIADMLRGGQNDCVAQDPVYMPQISHIIDEMYTGGYSAVVDLSKFFYNFPTHAEDRPYLGLLHPRTKELVAYYGLAMGAGNSPALACKFGAAFVRLLKERFDVLQGTGRANCYWTGFSEIGFDLKLGYGFILTDDTGGSVLIWAWVNDFLIHGPTYKKTAQALGFFLDTAVDCGEQERAGPGICEYLTGAPHHKAWSRLSLAVAAGILESLTEATPRRLGHTHLRHFHSLVHPPDLGTGAPPYYTTTRLSTHVLHELTWWVSFLKTGRGRFIRASQAATLVPTFGDGSGTGTGGTIHLPGCPFEMWRGKWVPLAYEFPSVWKVLATLKETLLQIKESPKAESVRHTTVLYFTDNSGVYWIATTGSSRSPGLHKLIGEIRLLELELDCMLQVVHVPGLVLISQGTDGLSRGVWMTPFHPNMSSSELNKAIFEPLQFDRTLLWEVFSELTHPTCPWSYVDWNQRWTASLCMGKTTVWFPTPEIAQQLLSFLLNTWIEQSSTSTILFVPRLLESNWRNLSRNIQEKTVLYPHKRTC</sequence>
<evidence type="ECO:0008006" key="3">
    <source>
        <dbReference type="Google" id="ProtNLM"/>
    </source>
</evidence>
<dbReference type="EMBL" id="CAKOGP040001737">
    <property type="protein sequence ID" value="CAJ1948036.1"/>
    <property type="molecule type" value="Genomic_DNA"/>
</dbReference>
<dbReference type="Proteomes" id="UP001295423">
    <property type="component" value="Unassembled WGS sequence"/>
</dbReference>
<evidence type="ECO:0000313" key="2">
    <source>
        <dbReference type="Proteomes" id="UP001295423"/>
    </source>
</evidence>
<protein>
    <recommendedName>
        <fullName evidence="3">Reverse transcriptase domain-containing protein</fullName>
    </recommendedName>
</protein>
<reference evidence="1" key="1">
    <citation type="submission" date="2023-08" db="EMBL/GenBank/DDBJ databases">
        <authorList>
            <person name="Audoor S."/>
            <person name="Bilcke G."/>
        </authorList>
    </citation>
    <scope>NUCLEOTIDE SEQUENCE</scope>
</reference>
<name>A0AAD2FP36_9STRA</name>
<dbReference type="SUPFAM" id="SSF56672">
    <property type="entry name" value="DNA/RNA polymerases"/>
    <property type="match status" value="1"/>
</dbReference>
<proteinExistence type="predicted"/>